<dbReference type="AlphaFoldDB" id="A0A183CXN6"/>
<evidence type="ECO:0000313" key="1">
    <source>
        <dbReference type="WBParaSite" id="GPUH_0000122701-mRNA-1"/>
    </source>
</evidence>
<sequence>LQSASEEILLILEKALISRIEKEGIYKTAKILPVETDKQILNTYLDDEPDFTEQVVPNGNHTDMASIACYNRFGEPFPGFLCPLMKIMAHEYGGWRSKVKENLTCEDLLDLSTHPCDHNTSSCVLVALPNKHVLLGCMDDHTGKFVAPQEWARKFKVNQISWLDFRVENPLRLSQHCRQRKNGRPLCLRNNLFFREYPLVQQLTCCCKGHFCADALFDQVL</sequence>
<accession>A0A183CXN6</accession>
<organism evidence="1">
    <name type="scientific">Gongylonema pulchrum</name>
    <dbReference type="NCBI Taxonomy" id="637853"/>
    <lineage>
        <taxon>Eukaryota</taxon>
        <taxon>Metazoa</taxon>
        <taxon>Ecdysozoa</taxon>
        <taxon>Nematoda</taxon>
        <taxon>Chromadorea</taxon>
        <taxon>Rhabditida</taxon>
        <taxon>Spirurina</taxon>
        <taxon>Spiruromorpha</taxon>
        <taxon>Spiruroidea</taxon>
        <taxon>Gongylonematidae</taxon>
        <taxon>Gongylonema</taxon>
    </lineage>
</organism>
<proteinExistence type="predicted"/>
<protein>
    <submittedName>
        <fullName evidence="1">TGF_BETA_2 domain-containing protein</fullName>
    </submittedName>
</protein>
<dbReference type="WBParaSite" id="GPUH_0000122701-mRNA-1">
    <property type="protein sequence ID" value="GPUH_0000122701-mRNA-1"/>
    <property type="gene ID" value="GPUH_0000122701"/>
</dbReference>
<name>A0A183CXN6_9BILA</name>
<reference evidence="1" key="1">
    <citation type="submission" date="2016-06" db="UniProtKB">
        <authorList>
            <consortium name="WormBaseParasite"/>
        </authorList>
    </citation>
    <scope>IDENTIFICATION</scope>
</reference>